<dbReference type="Gene3D" id="3.90.550.10">
    <property type="entry name" value="Spore Coat Polysaccharide Biosynthesis Protein SpsA, Chain A"/>
    <property type="match status" value="1"/>
</dbReference>
<dbReference type="InterPro" id="IPR001173">
    <property type="entry name" value="Glyco_trans_2-like"/>
</dbReference>
<gene>
    <name evidence="2" type="ORF">GCM10022236_40780</name>
</gene>
<dbReference type="SUPFAM" id="SSF53448">
    <property type="entry name" value="Nucleotide-diphospho-sugar transferases"/>
    <property type="match status" value="1"/>
</dbReference>
<accession>A0ABP7AJC1</accession>
<dbReference type="RefSeq" id="WP_344808046.1">
    <property type="nucleotide sequence ID" value="NZ_BAABAB010000033.1"/>
</dbReference>
<dbReference type="Proteomes" id="UP001501490">
    <property type="component" value="Unassembled WGS sequence"/>
</dbReference>
<feature type="domain" description="Glycosyltransferase 2-like" evidence="1">
    <location>
        <begin position="10"/>
        <end position="131"/>
    </location>
</feature>
<protein>
    <submittedName>
        <fullName evidence="2">Glycosyltransferase family 2 protein</fullName>
    </submittedName>
</protein>
<keyword evidence="3" id="KW-1185">Reference proteome</keyword>
<sequence length="311" mass="33621">MRIQERQLNVAIVTYNSEQYIEALLESLPAAAGQLVLRTVLVDNGSIDATVEVAKRFPVDVIETGVNLGYSGGINVARQRLGPGNLAILNPDLTLERASLEILVAALEGSVGIVAPRVIDEEGTLFTHLRREPTVLNAIGESLFGARFPRRPAALADTIREPASYSVPQTVDWAGAPAWVVSSACDQAVGAWDSETYFLYSEETDYARRARDAGFTVLYEPAATVVHHGGGSGFSDWQLALMSRNRIRYFDRFSRRAASKLAFRVAVVAGHGLRAVSPAHRAAARSIVLGRPVGSRSLPPWAIKNESGASR</sequence>
<dbReference type="Pfam" id="PF00535">
    <property type="entry name" value="Glycos_transf_2"/>
    <property type="match status" value="1"/>
</dbReference>
<organism evidence="2 3">
    <name type="scientific">Microlunatus ginsengisoli</name>
    <dbReference type="NCBI Taxonomy" id="363863"/>
    <lineage>
        <taxon>Bacteria</taxon>
        <taxon>Bacillati</taxon>
        <taxon>Actinomycetota</taxon>
        <taxon>Actinomycetes</taxon>
        <taxon>Propionibacteriales</taxon>
        <taxon>Propionibacteriaceae</taxon>
        <taxon>Microlunatus</taxon>
    </lineage>
</organism>
<evidence type="ECO:0000313" key="3">
    <source>
        <dbReference type="Proteomes" id="UP001501490"/>
    </source>
</evidence>
<dbReference type="PANTHER" id="PTHR43179">
    <property type="entry name" value="RHAMNOSYLTRANSFERASE WBBL"/>
    <property type="match status" value="1"/>
</dbReference>
<evidence type="ECO:0000259" key="1">
    <source>
        <dbReference type="Pfam" id="PF00535"/>
    </source>
</evidence>
<dbReference type="EMBL" id="BAABAB010000033">
    <property type="protein sequence ID" value="GAA3633989.1"/>
    <property type="molecule type" value="Genomic_DNA"/>
</dbReference>
<dbReference type="InterPro" id="IPR029044">
    <property type="entry name" value="Nucleotide-diphossugar_trans"/>
</dbReference>
<comment type="caution">
    <text evidence="2">The sequence shown here is derived from an EMBL/GenBank/DDBJ whole genome shotgun (WGS) entry which is preliminary data.</text>
</comment>
<reference evidence="3" key="1">
    <citation type="journal article" date="2019" name="Int. J. Syst. Evol. Microbiol.">
        <title>The Global Catalogue of Microorganisms (GCM) 10K type strain sequencing project: providing services to taxonomists for standard genome sequencing and annotation.</title>
        <authorList>
            <consortium name="The Broad Institute Genomics Platform"/>
            <consortium name="The Broad Institute Genome Sequencing Center for Infectious Disease"/>
            <person name="Wu L."/>
            <person name="Ma J."/>
        </authorList>
    </citation>
    <scope>NUCLEOTIDE SEQUENCE [LARGE SCALE GENOMIC DNA]</scope>
    <source>
        <strain evidence="3">JCM 16929</strain>
    </source>
</reference>
<evidence type="ECO:0000313" key="2">
    <source>
        <dbReference type="EMBL" id="GAA3633989.1"/>
    </source>
</evidence>
<proteinExistence type="predicted"/>
<dbReference type="PANTHER" id="PTHR43179:SF7">
    <property type="entry name" value="RHAMNOSYLTRANSFERASE WBBL"/>
    <property type="match status" value="1"/>
</dbReference>
<name>A0ABP7AJC1_9ACTN</name>